<evidence type="ECO:0000256" key="3">
    <source>
        <dbReference type="ARBA" id="ARBA00022692"/>
    </source>
</evidence>
<keyword evidence="10" id="KW-1185">Reference proteome</keyword>
<evidence type="ECO:0000259" key="8">
    <source>
        <dbReference type="PROSITE" id="PS51352"/>
    </source>
</evidence>
<evidence type="ECO:0000256" key="6">
    <source>
        <dbReference type="ARBA" id="ARBA00023136"/>
    </source>
</evidence>
<evidence type="ECO:0000256" key="2">
    <source>
        <dbReference type="ARBA" id="ARBA00022475"/>
    </source>
</evidence>
<evidence type="ECO:0000313" key="10">
    <source>
        <dbReference type="Proteomes" id="UP000298277"/>
    </source>
</evidence>
<organism evidence="9 10">
    <name type="scientific">Leptospira gomenensis</name>
    <dbReference type="NCBI Taxonomy" id="2484974"/>
    <lineage>
        <taxon>Bacteria</taxon>
        <taxon>Pseudomonadati</taxon>
        <taxon>Spirochaetota</taxon>
        <taxon>Spirochaetia</taxon>
        <taxon>Leptospirales</taxon>
        <taxon>Leptospiraceae</taxon>
        <taxon>Leptospira</taxon>
    </lineage>
</organism>
<dbReference type="EMBL" id="RQFA01000063">
    <property type="protein sequence ID" value="TGK31543.1"/>
    <property type="molecule type" value="Genomic_DNA"/>
</dbReference>
<evidence type="ECO:0000256" key="1">
    <source>
        <dbReference type="ARBA" id="ARBA00004651"/>
    </source>
</evidence>
<dbReference type="AlphaFoldDB" id="A0A5F1YH00"/>
<dbReference type="Pfam" id="PF13899">
    <property type="entry name" value="Thioredoxin_7"/>
    <property type="match status" value="1"/>
</dbReference>
<feature type="transmembrane region" description="Helical" evidence="7">
    <location>
        <begin position="240"/>
        <end position="257"/>
    </location>
</feature>
<comment type="subcellular location">
    <subcellularLocation>
        <location evidence="1">Cell membrane</location>
        <topology evidence="1">Multi-pass membrane protein</topology>
    </subcellularLocation>
</comment>
<dbReference type="Proteomes" id="UP000298277">
    <property type="component" value="Unassembled WGS sequence"/>
</dbReference>
<dbReference type="GO" id="GO:0045454">
    <property type="term" value="P:cell redox homeostasis"/>
    <property type="evidence" value="ECO:0007669"/>
    <property type="project" value="TreeGrafter"/>
</dbReference>
<sequence length="452" mass="49170">MVSNSFPLSAFLFLFLSFETVSLSAQESVSWFSKLQTTITHGAGAAELGWTTALVLIAGGILASLLPCVYPLYPITVGIVRARGEGSPRLLHPTLYYLGLVVVYGCFGLIAGFSGGAFNVILRYPITNLILSVVIFLLALASLDLVHLPFFQSRGMETKEGCGGTFLLGMGAGLLSSPCVGPVVVAILLQITAGSGAISTENVLLAALKMFLFGVGLGFPFLMIGIFGLSLPKSGRWMRWIQYVLGFLVFYFSYTYFEKALGGWGVGEGSIPIAAAGIVILLVCLYFFLPDDWDKYLRIKKTLFLGGVVLSAAGLILLLVPSFAGGGSAAHEELETKGNLSWFRVPQLAYEEGKYSGKKIFVDFYADWCTNCKAFEELTQTDDALNAALQNAVLLKIKDQDPVFETYVRDPRFEELKIGLPFFVVLDADGNLLYKNTDYLDTESMIRALQQP</sequence>
<keyword evidence="3 7" id="KW-0812">Transmembrane</keyword>
<dbReference type="InterPro" id="IPR036249">
    <property type="entry name" value="Thioredoxin-like_sf"/>
</dbReference>
<keyword evidence="6 7" id="KW-0472">Membrane</keyword>
<dbReference type="GO" id="GO:0017004">
    <property type="term" value="P:cytochrome complex assembly"/>
    <property type="evidence" value="ECO:0007669"/>
    <property type="project" value="UniProtKB-KW"/>
</dbReference>
<keyword evidence="2" id="KW-1003">Cell membrane</keyword>
<dbReference type="Pfam" id="PF02683">
    <property type="entry name" value="DsbD_TM"/>
    <property type="match status" value="1"/>
</dbReference>
<reference evidence="9" key="1">
    <citation type="journal article" date="2019" name="PLoS Negl. Trop. Dis.">
        <title>Revisiting the worldwide diversity of Leptospira species in the environment.</title>
        <authorList>
            <person name="Vincent A.T."/>
            <person name="Schiettekatte O."/>
            <person name="Bourhy P."/>
            <person name="Veyrier F.J."/>
            <person name="Picardeau M."/>
        </authorList>
    </citation>
    <scope>NUCLEOTIDE SEQUENCE [LARGE SCALE GENOMIC DNA]</scope>
    <source>
        <strain evidence="9">201800299</strain>
    </source>
</reference>
<proteinExistence type="predicted"/>
<feature type="domain" description="Thioredoxin" evidence="8">
    <location>
        <begin position="314"/>
        <end position="452"/>
    </location>
</feature>
<dbReference type="OrthoDB" id="7629852at2"/>
<feature type="transmembrane region" description="Helical" evidence="7">
    <location>
        <begin position="166"/>
        <end position="191"/>
    </location>
</feature>
<dbReference type="PROSITE" id="PS51352">
    <property type="entry name" value="THIOREDOXIN_2"/>
    <property type="match status" value="1"/>
</dbReference>
<evidence type="ECO:0000256" key="7">
    <source>
        <dbReference type="SAM" id="Phobius"/>
    </source>
</evidence>
<dbReference type="PANTHER" id="PTHR32234">
    <property type="entry name" value="THIOL:DISULFIDE INTERCHANGE PROTEIN DSBD"/>
    <property type="match status" value="1"/>
</dbReference>
<dbReference type="InterPro" id="IPR013766">
    <property type="entry name" value="Thioredoxin_domain"/>
</dbReference>
<evidence type="ECO:0000256" key="4">
    <source>
        <dbReference type="ARBA" id="ARBA00022748"/>
    </source>
</evidence>
<dbReference type="InterPro" id="IPR003834">
    <property type="entry name" value="Cyt_c_assmbl_TM_dom"/>
</dbReference>
<dbReference type="GO" id="GO:0015035">
    <property type="term" value="F:protein-disulfide reductase activity"/>
    <property type="evidence" value="ECO:0007669"/>
    <property type="project" value="TreeGrafter"/>
</dbReference>
<evidence type="ECO:0000313" key="9">
    <source>
        <dbReference type="EMBL" id="TGK31543.1"/>
    </source>
</evidence>
<dbReference type="GO" id="GO:0005886">
    <property type="term" value="C:plasma membrane"/>
    <property type="evidence" value="ECO:0007669"/>
    <property type="project" value="UniProtKB-SubCell"/>
</dbReference>
<feature type="transmembrane region" description="Helical" evidence="7">
    <location>
        <begin position="94"/>
        <end position="114"/>
    </location>
</feature>
<name>A0A5F1YH00_9LEPT</name>
<feature type="transmembrane region" description="Helical" evidence="7">
    <location>
        <begin position="203"/>
        <end position="228"/>
    </location>
</feature>
<comment type="caution">
    <text evidence="9">The sequence shown here is derived from an EMBL/GenBank/DDBJ whole genome shotgun (WGS) entry which is preliminary data.</text>
</comment>
<accession>A0A5F1YH00</accession>
<gene>
    <name evidence="9" type="ORF">EHQ17_13760</name>
</gene>
<feature type="transmembrane region" description="Helical" evidence="7">
    <location>
        <begin position="269"/>
        <end position="290"/>
    </location>
</feature>
<dbReference type="PANTHER" id="PTHR32234:SF0">
    <property type="entry name" value="THIOL:DISULFIDE INTERCHANGE PROTEIN DSBD"/>
    <property type="match status" value="1"/>
</dbReference>
<evidence type="ECO:0000256" key="5">
    <source>
        <dbReference type="ARBA" id="ARBA00022989"/>
    </source>
</evidence>
<dbReference type="SUPFAM" id="SSF52833">
    <property type="entry name" value="Thioredoxin-like"/>
    <property type="match status" value="1"/>
</dbReference>
<keyword evidence="4" id="KW-0201">Cytochrome c-type biogenesis</keyword>
<feature type="transmembrane region" description="Helical" evidence="7">
    <location>
        <begin position="302"/>
        <end position="324"/>
    </location>
</feature>
<keyword evidence="5 7" id="KW-1133">Transmembrane helix</keyword>
<protein>
    <submittedName>
        <fullName evidence="9">Peptide permease</fullName>
    </submittedName>
</protein>
<feature type="transmembrane region" description="Helical" evidence="7">
    <location>
        <begin position="126"/>
        <end position="146"/>
    </location>
</feature>
<dbReference type="Gene3D" id="3.40.30.10">
    <property type="entry name" value="Glutaredoxin"/>
    <property type="match status" value="1"/>
</dbReference>
<feature type="transmembrane region" description="Helical" evidence="7">
    <location>
        <begin position="48"/>
        <end position="73"/>
    </location>
</feature>